<sequence length="1315" mass="151288">MTPQPLDHLLHLLKEETSHNLQPVWGIASFCGTLTNFRYYYSIKYTISTALCTRAFSSAQRRSVEGTNNRLFVYGNDICIPVAVINAESSRVFERIIIHEWALTYDSHNQSPFMMEIFKMSPIEDDSSVHLMEEERIVRTLFPVETHDTPPIFKRPYARLNVDRFEESCPQTALTTKKRKRDTHKYIVFGRITCLSSISIQREANCTHYFIEIEHQDMERGEQNLVNVMMIGSLSIQLHVCMVPGRFIFLTEAVKVFSLECQTFLLQSKNEISDSGYRIYLWDQSLVIPTNVLPWSIDITTKKELIGSEAYKTWKTGSLLTYEGQVTDFRWNQCLQLDSSSKISSGVGDFSVWLLLYHYPNFNELSKLRIGARLRVYNAHLVDKPRSEEEHWAIGACVRSHITIIKFASFEHSAVVDSISLTRNEVPGPPVSLSSEFGAIQHQPLPITFWLTSLFRLLTQQFNFDSAKHARLRSMYHFPMLKRRQLTMRMVEAFSPQLYSFLTKKLTRSTLGSMFLNPDHERIPTECYSIKLPLALQDVVKQRCMMISQITTVASEIMADNVYSLEKHLKDCFIIGRLSGTIGNGDLTLSDQNSRIAVTLSEAIDSLKEEKIHWAKHYTPNNFTDALYIIRNVRVRVCQHTAITKPLPKEFRRAYSLLIAWKYLVPVHVAAPKTNQPSSIGITDRIPEFMMFVTSIYPIDATASWRLPGIRDYQLIRGILTHSSIHSKTLRFVQVLLPVLRVPWLIKPGRSYIITNVQKKVNAISDLIALGYKRLHVASLQPSETRLIDTIRRFCKLLAAQVEHREEKLNKELLAFVLSHTNQIDTPCEHRYDTFYGQSDSAVDLSESKCGIERLNSFCPTDLADNEMLKWLRNPTGTSFSWKKCKHTTVQTSVFLHILPALFRDSLSIATPHGLSRFQIEQFKAHSEEESIVLEPALHQPHLRSVAGRIKFIRVSQRSLPSKSVMFSSVAERIITCHLQDFESLEIVEVHINLSKFGFHGGFHMGLNVIFMNLETYVARSTYKVYLNWGQYSSIQQLGQRKTPFPTSNENMKASNLLQLYLESHLIDRTWHRWAARVVHINYFVLKRRCRSCHAELSLENIVHCEWQHPQNARSPCPLQHHYPYREHRQLDREIFLGDVSYVNTCIRGLIDDGSAQAEVFAENQTAWDLLRASESQRRYFEGVMTQKMSKLGYFFSASAQSNAPPSHLLSSKIIQEDLGKGFSAEYFEKQLSGIIRLCVSQNRRPVIIIGQRFYSKKNQRKENSHDGDCTSVVSFGADLRLTTKTRPVIRVEAKSVDPLQLKAESRRLLVAFEE</sequence>
<dbReference type="GO" id="GO:0042162">
    <property type="term" value="F:telomeric DNA binding"/>
    <property type="evidence" value="ECO:0007669"/>
    <property type="project" value="TreeGrafter"/>
</dbReference>
<proteinExistence type="inferred from homology"/>
<organism evidence="9">
    <name type="scientific">Albugo laibachii Nc14</name>
    <dbReference type="NCBI Taxonomy" id="890382"/>
    <lineage>
        <taxon>Eukaryota</taxon>
        <taxon>Sar</taxon>
        <taxon>Stramenopiles</taxon>
        <taxon>Oomycota</taxon>
        <taxon>Peronosporomycetes</taxon>
        <taxon>Albuginales</taxon>
        <taxon>Albuginaceae</taxon>
        <taxon>Albugo</taxon>
    </lineage>
</organism>
<dbReference type="GO" id="GO:0010833">
    <property type="term" value="P:telomere maintenance via telomere lengthening"/>
    <property type="evidence" value="ECO:0007669"/>
    <property type="project" value="TreeGrafter"/>
</dbReference>
<evidence type="ECO:0000256" key="4">
    <source>
        <dbReference type="ARBA" id="ARBA00016175"/>
    </source>
</evidence>
<keyword evidence="6" id="KW-0779">Telomere</keyword>
<evidence type="ECO:0000313" key="9">
    <source>
        <dbReference type="EMBL" id="CCA27673.1"/>
    </source>
</evidence>
<comment type="similarity">
    <text evidence="3">Belongs to the CTC1 family.</text>
</comment>
<protein>
    <recommendedName>
        <fullName evidence="4">CST complex subunit CTC1</fullName>
    </recommendedName>
</protein>
<dbReference type="HOGENOM" id="CLU_260386_0_0_1"/>
<evidence type="ECO:0000256" key="3">
    <source>
        <dbReference type="ARBA" id="ARBA00006332"/>
    </source>
</evidence>
<reference evidence="9" key="1">
    <citation type="journal article" date="2011" name="PLoS Biol.">
        <title>Gene gain and loss during evolution of obligate parasitism in the white rust pathogen of Arabidopsis thaliana.</title>
        <authorList>
            <person name="Kemen E."/>
            <person name="Gardiner A."/>
            <person name="Schultz-Larsen T."/>
            <person name="Kemen A.C."/>
            <person name="Balmuth A.L."/>
            <person name="Robert-Seilaniantz A."/>
            <person name="Bailey K."/>
            <person name="Holub E."/>
            <person name="Studholme D.J."/>
            <person name="Maclean D."/>
            <person name="Jones J.D."/>
        </authorList>
    </citation>
    <scope>NUCLEOTIDE SEQUENCE</scope>
</reference>
<reference evidence="9" key="2">
    <citation type="submission" date="2011-02" db="EMBL/GenBank/DDBJ databases">
        <authorList>
            <person name="MacLean D."/>
        </authorList>
    </citation>
    <scope>NUCLEOTIDE SEQUENCE</scope>
</reference>
<dbReference type="GO" id="GO:0045740">
    <property type="term" value="P:positive regulation of DNA replication"/>
    <property type="evidence" value="ECO:0007669"/>
    <property type="project" value="TreeGrafter"/>
</dbReference>
<evidence type="ECO:0000256" key="7">
    <source>
        <dbReference type="ARBA" id="ARBA00023125"/>
    </source>
</evidence>
<evidence type="ECO:0000256" key="1">
    <source>
        <dbReference type="ARBA" id="ARBA00004123"/>
    </source>
</evidence>
<name>F0X1I6_9STRA</name>
<dbReference type="InterPro" id="IPR042617">
    <property type="entry name" value="CTC1-like"/>
</dbReference>
<evidence type="ECO:0000256" key="6">
    <source>
        <dbReference type="ARBA" id="ARBA00022895"/>
    </source>
</evidence>
<dbReference type="PANTHER" id="PTHR14865">
    <property type="entry name" value="CST COMPLEX SUBUNIT CTC1"/>
    <property type="match status" value="1"/>
</dbReference>
<comment type="subcellular location">
    <subcellularLocation>
        <location evidence="2">Chromosome</location>
        <location evidence="2">Telomere</location>
    </subcellularLocation>
    <subcellularLocation>
        <location evidence="1">Nucleus</location>
    </subcellularLocation>
</comment>
<gene>
    <name evidence="9" type="primary">AlNc14C625G12278</name>
    <name evidence="9" type="ORF">ALNC14_138170</name>
</gene>
<evidence type="ECO:0000256" key="8">
    <source>
        <dbReference type="ARBA" id="ARBA00023242"/>
    </source>
</evidence>
<dbReference type="GO" id="GO:1990879">
    <property type="term" value="C:CST complex"/>
    <property type="evidence" value="ECO:0007669"/>
    <property type="project" value="TreeGrafter"/>
</dbReference>
<evidence type="ECO:0000256" key="2">
    <source>
        <dbReference type="ARBA" id="ARBA00004574"/>
    </source>
</evidence>
<evidence type="ECO:0000256" key="5">
    <source>
        <dbReference type="ARBA" id="ARBA00022454"/>
    </source>
</evidence>
<dbReference type="PANTHER" id="PTHR14865:SF2">
    <property type="entry name" value="CST COMPLEX SUBUNIT CTC1"/>
    <property type="match status" value="1"/>
</dbReference>
<keyword evidence="5" id="KW-0158">Chromosome</keyword>
<accession>F0X1I6</accession>
<keyword evidence="8" id="KW-0539">Nucleus</keyword>
<dbReference type="EMBL" id="FR824633">
    <property type="protein sequence ID" value="CCA27673.1"/>
    <property type="molecule type" value="Genomic_DNA"/>
</dbReference>
<keyword evidence="7" id="KW-0238">DNA-binding</keyword>
<dbReference type="GO" id="GO:0003697">
    <property type="term" value="F:single-stranded DNA binding"/>
    <property type="evidence" value="ECO:0007669"/>
    <property type="project" value="TreeGrafter"/>
</dbReference>